<sequence>MIHSDTLPFLRAWISAPLRVGAIVPSGSALARLITSGVPGCSGRVLELGPGTGVFTRALIDRGVLEENLALVEFDPDFARSLALRFPLAQVINSDAAALYRRHPDLAIVQTVISGLPLLSFSQSKVVKILVGTFAHLEPGGAFYQFTYGRSCPVSRRILDRLHLKASLVGKTYSNLPPATVYKITRRPFSHLTHCLFPV</sequence>
<evidence type="ECO:0000313" key="3">
    <source>
        <dbReference type="Proteomes" id="UP000311605"/>
    </source>
</evidence>
<dbReference type="InterPro" id="IPR029063">
    <property type="entry name" value="SAM-dependent_MTases_sf"/>
</dbReference>
<keyword evidence="2" id="KW-0489">Methyltransferase</keyword>
<dbReference type="RefSeq" id="WP_139679421.1">
    <property type="nucleotide sequence ID" value="NZ_VDMN01000011.1"/>
</dbReference>
<protein>
    <submittedName>
        <fullName evidence="2">SAM-dependent methyltransferase</fullName>
    </submittedName>
</protein>
<dbReference type="SUPFAM" id="SSF53335">
    <property type="entry name" value="S-adenosyl-L-methionine-dependent methyltransferases"/>
    <property type="match status" value="1"/>
</dbReference>
<dbReference type="Gene3D" id="3.40.50.150">
    <property type="entry name" value="Vaccinia Virus protein VP39"/>
    <property type="match status" value="1"/>
</dbReference>
<gene>
    <name evidence="2" type="ORF">FHP24_27395</name>
</gene>
<name>A0A5C4X956_9HYPH</name>
<proteinExistence type="predicted"/>
<dbReference type="PROSITE" id="PS01131">
    <property type="entry name" value="RRNA_A_DIMETH"/>
    <property type="match status" value="1"/>
</dbReference>
<dbReference type="AlphaFoldDB" id="A0A5C4X956"/>
<dbReference type="GO" id="GO:0000179">
    <property type="term" value="F:rRNA (adenine-N6,N6-)-dimethyltransferase activity"/>
    <property type="evidence" value="ECO:0007669"/>
    <property type="project" value="InterPro"/>
</dbReference>
<dbReference type="Proteomes" id="UP000311605">
    <property type="component" value="Unassembled WGS sequence"/>
</dbReference>
<accession>A0A5C4X956</accession>
<comment type="caution">
    <text evidence="2">The sequence shown here is derived from an EMBL/GenBank/DDBJ whole genome shotgun (WGS) entry which is preliminary data.</text>
</comment>
<keyword evidence="3" id="KW-1185">Reference proteome</keyword>
<evidence type="ECO:0000313" key="2">
    <source>
        <dbReference type="EMBL" id="TNM59897.1"/>
    </source>
</evidence>
<evidence type="ECO:0000256" key="1">
    <source>
        <dbReference type="ARBA" id="ARBA00022691"/>
    </source>
</evidence>
<dbReference type="InterPro" id="IPR020596">
    <property type="entry name" value="rRNA_Ade_Mease_Trfase_CS"/>
</dbReference>
<dbReference type="OrthoDB" id="9805585at2"/>
<reference evidence="2 3" key="1">
    <citation type="submission" date="2019-06" db="EMBL/GenBank/DDBJ databases">
        <title>The draft genome of Rhizobium smilacinae PTYR-5.</title>
        <authorList>
            <person name="Liu L."/>
            <person name="Li L."/>
            <person name="Zhang X."/>
        </authorList>
    </citation>
    <scope>NUCLEOTIDE SEQUENCE [LARGE SCALE GENOMIC DNA]</scope>
    <source>
        <strain evidence="2 3">PTYR-5</strain>
    </source>
</reference>
<dbReference type="EMBL" id="VDMN01000011">
    <property type="protein sequence ID" value="TNM59897.1"/>
    <property type="molecule type" value="Genomic_DNA"/>
</dbReference>
<dbReference type="CDD" id="cd02440">
    <property type="entry name" value="AdoMet_MTases"/>
    <property type="match status" value="1"/>
</dbReference>
<keyword evidence="1" id="KW-0949">S-adenosyl-L-methionine</keyword>
<organism evidence="2 3">
    <name type="scientific">Aliirhizobium smilacinae</name>
    <dbReference type="NCBI Taxonomy" id="1395944"/>
    <lineage>
        <taxon>Bacteria</taxon>
        <taxon>Pseudomonadati</taxon>
        <taxon>Pseudomonadota</taxon>
        <taxon>Alphaproteobacteria</taxon>
        <taxon>Hyphomicrobiales</taxon>
        <taxon>Rhizobiaceae</taxon>
        <taxon>Aliirhizobium</taxon>
    </lineage>
</organism>
<keyword evidence="2" id="KW-0808">Transferase</keyword>